<dbReference type="GO" id="GO:0004633">
    <property type="term" value="F:phosphopantothenoylcysteine decarboxylase activity"/>
    <property type="evidence" value="ECO:0007669"/>
    <property type="project" value="UniProtKB-EC"/>
</dbReference>
<feature type="region of interest" description="Phosphopantothenoylcysteine decarboxylase" evidence="3">
    <location>
        <begin position="1"/>
        <end position="189"/>
    </location>
</feature>
<evidence type="ECO:0000313" key="7">
    <source>
        <dbReference type="EMBL" id="MFB5945186.1"/>
    </source>
</evidence>
<feature type="binding site" evidence="3">
    <location>
        <position position="341"/>
    </location>
    <ligand>
        <name>CTP</name>
        <dbReference type="ChEBI" id="CHEBI:37563"/>
    </ligand>
</feature>
<dbReference type="EMBL" id="JBBVGT010000002">
    <property type="protein sequence ID" value="MFB5945186.1"/>
    <property type="molecule type" value="Genomic_DNA"/>
</dbReference>
<evidence type="ECO:0000256" key="2">
    <source>
        <dbReference type="ARBA" id="ARBA00023239"/>
    </source>
</evidence>
<dbReference type="PANTHER" id="PTHR14359">
    <property type="entry name" value="HOMO-OLIGOMERIC FLAVIN CONTAINING CYS DECARBOXYLASE FAMILY"/>
    <property type="match status" value="1"/>
</dbReference>
<comment type="caution">
    <text evidence="3">Lacks conserved residue(s) required for the propagation of feature annotation.</text>
</comment>
<feature type="domain" description="DNA/pantothenate metabolism flavoprotein C-terminal" evidence="6">
    <location>
        <begin position="186"/>
        <end position="395"/>
    </location>
</feature>
<feature type="region of interest" description="Phosphopantothenate--cysteine ligase" evidence="3">
    <location>
        <begin position="190"/>
        <end position="397"/>
    </location>
</feature>
<keyword evidence="3" id="KW-0460">Magnesium</keyword>
<comment type="pathway">
    <text evidence="3 4">Cofactor biosynthesis; coenzyme A biosynthesis; CoA from (R)-pantothenate: step 3/5.</text>
</comment>
<dbReference type="SUPFAM" id="SSF52507">
    <property type="entry name" value="Homo-oligomeric flavin-containing Cys decarboxylases, HFCD"/>
    <property type="match status" value="1"/>
</dbReference>
<evidence type="ECO:0000256" key="4">
    <source>
        <dbReference type="RuleBase" id="RU364078"/>
    </source>
</evidence>
<dbReference type="EC" id="6.3.2.5" evidence="3"/>
<sequence length="397" mass="43334">MLKDKNIILGVCGSIAAYKSAFLLRLLVKAGANVQVIMTQDAVNFITPLSLSTLSKRPVLTDYFNAKTGEWNNHVDLGLWADLVLIAPASANSIAKFATGICDNLLSAVYLSARCPVYLAPAMDLDMWAHPSTQSNISRLNSYGNHLIQPAKGELASGLFGEGRLAEPEEIVDHLQKELKTELRFRGKKVLVTAGPTHEAIDPVRFIGNHSSGKMGYAIAHVLQDMGAEVTLISGPSYEQVPNGVKLIKITSAQELLDACLENFDNTDITVMSAAVADYRPKVIADQKIKKKSDSLSIELEKTRDILKTLGTRKTDKQILIGFALETQNEIENAEGKLVSKNLDFIVLNSLQDQGAGFAGDQNKITIINRTGEHYHFELKAKVDVAKDIANHILSIL</sequence>
<evidence type="ECO:0000259" key="5">
    <source>
        <dbReference type="Pfam" id="PF02441"/>
    </source>
</evidence>
<gene>
    <name evidence="3 7" type="primary">coaBC</name>
    <name evidence="7" type="ORF">WKR92_05025</name>
</gene>
<feature type="binding site" evidence="3">
    <location>
        <position position="278"/>
    </location>
    <ligand>
        <name>CTP</name>
        <dbReference type="ChEBI" id="CHEBI:37563"/>
    </ligand>
</feature>
<keyword evidence="1 3" id="KW-0210">Decarboxylase</keyword>
<dbReference type="InterPro" id="IPR035929">
    <property type="entry name" value="CoaB-like_sf"/>
</dbReference>
<dbReference type="GO" id="GO:0004632">
    <property type="term" value="F:phosphopantothenate--cysteine ligase activity"/>
    <property type="evidence" value="ECO:0007669"/>
    <property type="project" value="UniProtKB-EC"/>
</dbReference>
<protein>
    <recommendedName>
        <fullName evidence="3">Coenzyme A biosynthesis bifunctional protein CoaBC</fullName>
    </recommendedName>
    <alternativeName>
        <fullName evidence="3">DNA/pantothenate metabolism flavoprotein</fullName>
    </alternativeName>
    <alternativeName>
        <fullName evidence="3">Phosphopantothenoylcysteine synthetase/decarboxylase</fullName>
        <shortName evidence="3">PPCS-PPCDC</shortName>
    </alternativeName>
    <domain>
        <recommendedName>
            <fullName evidence="3">Phosphopantothenoylcysteine decarboxylase</fullName>
            <shortName evidence="3">PPC decarboxylase</shortName>
            <shortName evidence="3">PPC-DC</shortName>
            <ecNumber evidence="3">4.1.1.36</ecNumber>
        </recommendedName>
        <alternativeName>
            <fullName evidence="3">CoaC</fullName>
        </alternativeName>
    </domain>
    <domain>
        <recommendedName>
            <fullName evidence="3">Phosphopantothenate--cysteine ligase</fullName>
            <ecNumber evidence="3">6.3.2.5</ecNumber>
        </recommendedName>
        <alternativeName>
            <fullName evidence="3">CoaB</fullName>
        </alternativeName>
        <alternativeName>
            <fullName evidence="3">Phosphopantothenoylcysteine synthetase</fullName>
            <shortName evidence="3">PPC synthetase</shortName>
            <shortName evidence="3">PPC-S</shortName>
        </alternativeName>
    </domain>
</protein>
<comment type="cofactor">
    <cofactor evidence="3">
        <name>Mg(2+)</name>
        <dbReference type="ChEBI" id="CHEBI:18420"/>
    </cofactor>
</comment>
<comment type="pathway">
    <text evidence="3 4">Cofactor biosynthesis; coenzyme A biosynthesis; CoA from (R)-pantothenate: step 2/5.</text>
</comment>
<evidence type="ECO:0000256" key="3">
    <source>
        <dbReference type="HAMAP-Rule" id="MF_02225"/>
    </source>
</evidence>
<evidence type="ECO:0000259" key="6">
    <source>
        <dbReference type="Pfam" id="PF04127"/>
    </source>
</evidence>
<feature type="domain" description="Flavoprotein" evidence="5">
    <location>
        <begin position="5"/>
        <end position="177"/>
    </location>
</feature>
<dbReference type="EC" id="4.1.1.36" evidence="3"/>
<dbReference type="PANTHER" id="PTHR14359:SF6">
    <property type="entry name" value="PHOSPHOPANTOTHENOYLCYSTEINE DECARBOXYLASE"/>
    <property type="match status" value="1"/>
</dbReference>
<dbReference type="Pfam" id="PF04127">
    <property type="entry name" value="DFP"/>
    <property type="match status" value="1"/>
</dbReference>
<dbReference type="Gene3D" id="3.40.50.1950">
    <property type="entry name" value="Flavin prenyltransferase-like"/>
    <property type="match status" value="1"/>
</dbReference>
<dbReference type="Proteomes" id="UP001580928">
    <property type="component" value="Unassembled WGS sequence"/>
</dbReference>
<keyword evidence="3" id="KW-0479">Metal-binding</keyword>
<name>A0ABV5CCI2_9SPHI</name>
<dbReference type="InterPro" id="IPR005252">
    <property type="entry name" value="CoaBC"/>
</dbReference>
<dbReference type="InterPro" id="IPR003382">
    <property type="entry name" value="Flavoprotein"/>
</dbReference>
<accession>A0ABV5CCI2</accession>
<dbReference type="InterPro" id="IPR007085">
    <property type="entry name" value="DNA/pantothenate-metab_flavo_C"/>
</dbReference>
<comment type="function">
    <text evidence="4">Catalyzes two steps in the biosynthesis of coenzyme A. In the first step cysteine is conjugated to 4'-phosphopantothenate to form 4-phosphopantothenoylcysteine, in the latter compound is decarboxylated to form 4'-phosphopantotheine.</text>
</comment>
<dbReference type="Gene3D" id="3.40.50.10300">
    <property type="entry name" value="CoaB-like"/>
    <property type="match status" value="1"/>
</dbReference>
<dbReference type="HAMAP" id="MF_02225">
    <property type="entry name" value="CoaBC"/>
    <property type="match status" value="1"/>
</dbReference>
<dbReference type="RefSeq" id="WP_375556730.1">
    <property type="nucleotide sequence ID" value="NZ_JBBVGT010000002.1"/>
</dbReference>
<keyword evidence="3" id="KW-0511">Multifunctional enzyme</keyword>
<comment type="caution">
    <text evidence="7">The sequence shown here is derived from an EMBL/GenBank/DDBJ whole genome shotgun (WGS) entry which is preliminary data.</text>
</comment>
<dbReference type="NCBIfam" id="TIGR00521">
    <property type="entry name" value="coaBC_dfp"/>
    <property type="match status" value="1"/>
</dbReference>
<keyword evidence="3 4" id="KW-0288">FMN</keyword>
<feature type="binding site" evidence="3">
    <location>
        <position position="288"/>
    </location>
    <ligand>
        <name>CTP</name>
        <dbReference type="ChEBI" id="CHEBI:37563"/>
    </ligand>
</feature>
<keyword evidence="2 3" id="KW-0456">Lyase</keyword>
<feature type="binding site" evidence="3">
    <location>
        <position position="323"/>
    </location>
    <ligand>
        <name>CTP</name>
        <dbReference type="ChEBI" id="CHEBI:37563"/>
    </ligand>
</feature>
<dbReference type="SUPFAM" id="SSF102645">
    <property type="entry name" value="CoaB-like"/>
    <property type="match status" value="1"/>
</dbReference>
<dbReference type="InterPro" id="IPR036551">
    <property type="entry name" value="Flavin_trans-like"/>
</dbReference>
<evidence type="ECO:0000256" key="1">
    <source>
        <dbReference type="ARBA" id="ARBA00022793"/>
    </source>
</evidence>
<organism evidence="7 8">
    <name type="scientific">Albibacterium profundi</name>
    <dbReference type="NCBI Taxonomy" id="3134906"/>
    <lineage>
        <taxon>Bacteria</taxon>
        <taxon>Pseudomonadati</taxon>
        <taxon>Bacteroidota</taxon>
        <taxon>Sphingobacteriia</taxon>
        <taxon>Sphingobacteriales</taxon>
        <taxon>Sphingobacteriaceae</taxon>
        <taxon>Albibacterium</taxon>
    </lineage>
</organism>
<evidence type="ECO:0000313" key="8">
    <source>
        <dbReference type="Proteomes" id="UP001580928"/>
    </source>
</evidence>
<comment type="similarity">
    <text evidence="3 4">In the C-terminal section; belongs to the PPC synthetase family.</text>
</comment>
<reference evidence="7 8" key="1">
    <citation type="submission" date="2024-04" db="EMBL/GenBank/DDBJ databases">
        <title>Albibacterium profundi sp. nov., isolated from sediment of the Challenger Deep of Mariana Trench.</title>
        <authorList>
            <person name="Wang Y."/>
        </authorList>
    </citation>
    <scope>NUCLEOTIDE SEQUENCE [LARGE SCALE GENOMIC DNA]</scope>
    <source>
        <strain evidence="7 8">RHL897</strain>
    </source>
</reference>
<dbReference type="Pfam" id="PF02441">
    <property type="entry name" value="Flavoprotein"/>
    <property type="match status" value="1"/>
</dbReference>
<keyword evidence="3 4" id="KW-0436">Ligase</keyword>
<feature type="binding site" evidence="3">
    <location>
        <position position="337"/>
    </location>
    <ligand>
        <name>CTP</name>
        <dbReference type="ChEBI" id="CHEBI:37563"/>
    </ligand>
</feature>
<comment type="catalytic activity">
    <reaction evidence="3 4">
        <text>N-[(R)-4-phosphopantothenoyl]-L-cysteine + H(+) = (R)-4'-phosphopantetheine + CO2</text>
        <dbReference type="Rhea" id="RHEA:16793"/>
        <dbReference type="ChEBI" id="CHEBI:15378"/>
        <dbReference type="ChEBI" id="CHEBI:16526"/>
        <dbReference type="ChEBI" id="CHEBI:59458"/>
        <dbReference type="ChEBI" id="CHEBI:61723"/>
        <dbReference type="EC" id="4.1.1.36"/>
    </reaction>
</comment>
<comment type="cofactor">
    <cofactor evidence="3">
        <name>FMN</name>
        <dbReference type="ChEBI" id="CHEBI:58210"/>
    </cofactor>
    <text evidence="3">Binds 1 FMN per subunit.</text>
</comment>
<comment type="function">
    <text evidence="3">Catalyzes two sequential steps in the biosynthesis of coenzyme A. In the first step cysteine is conjugated to 4'-phosphopantothenate to form 4-phosphopantothenoylcysteine. In the second step the latter compound is decarboxylated to form 4'-phosphopantotheine.</text>
</comment>
<proteinExistence type="inferred from homology"/>
<keyword evidence="3 4" id="KW-0285">Flavoprotein</keyword>
<keyword evidence="8" id="KW-1185">Reference proteome</keyword>
<comment type="similarity">
    <text evidence="3 4">In the N-terminal section; belongs to the HFCD (homo-oligomeric flavin containing Cys decarboxylase) superfamily.</text>
</comment>
<comment type="catalytic activity">
    <reaction evidence="3 4">
        <text>(R)-4'-phosphopantothenate + L-cysteine + CTP = N-[(R)-4-phosphopantothenoyl]-L-cysteine + CMP + diphosphate + H(+)</text>
        <dbReference type="Rhea" id="RHEA:19397"/>
        <dbReference type="ChEBI" id="CHEBI:10986"/>
        <dbReference type="ChEBI" id="CHEBI:15378"/>
        <dbReference type="ChEBI" id="CHEBI:33019"/>
        <dbReference type="ChEBI" id="CHEBI:35235"/>
        <dbReference type="ChEBI" id="CHEBI:37563"/>
        <dbReference type="ChEBI" id="CHEBI:59458"/>
        <dbReference type="ChEBI" id="CHEBI:60377"/>
        <dbReference type="EC" id="6.3.2.5"/>
    </reaction>
</comment>